<evidence type="ECO:0000256" key="1">
    <source>
        <dbReference type="SAM" id="MobiDB-lite"/>
    </source>
</evidence>
<feature type="region of interest" description="Disordered" evidence="1">
    <location>
        <begin position="187"/>
        <end position="243"/>
    </location>
</feature>
<evidence type="ECO:0000313" key="2">
    <source>
        <dbReference type="EMBL" id="MBY04465.1"/>
    </source>
</evidence>
<protein>
    <submittedName>
        <fullName evidence="2">Putative tnf receptor-associated factor 6</fullName>
    </submittedName>
</protein>
<dbReference type="InterPro" id="IPR013083">
    <property type="entry name" value="Znf_RING/FYVE/PHD"/>
</dbReference>
<reference evidence="2" key="1">
    <citation type="submission" date="2018-03" db="EMBL/GenBank/DDBJ databases">
        <title>The relapsing fever spirochete Borrelia turicatae persists in the highly oxidative environment of its soft-bodied tick vector.</title>
        <authorList>
            <person name="Bourret T.J."/>
            <person name="Boyle W.K."/>
            <person name="Valenzuela J.G."/>
            <person name="Oliveira F."/>
            <person name="Lopez J.E."/>
        </authorList>
    </citation>
    <scope>NUCLEOTIDE SEQUENCE</scope>
    <source>
        <strain evidence="2">Kansas strain/isolate</strain>
        <tissue evidence="2">Salivary glands</tissue>
    </source>
</reference>
<dbReference type="Gene3D" id="3.30.40.10">
    <property type="entry name" value="Zinc/RING finger domain, C3HC4 (zinc finger)"/>
    <property type="match status" value="1"/>
</dbReference>
<dbReference type="AlphaFoldDB" id="A0A2R5L4R4"/>
<feature type="compositionally biased region" description="Polar residues" evidence="1">
    <location>
        <begin position="224"/>
        <end position="234"/>
    </location>
</feature>
<dbReference type="SUPFAM" id="SSF49599">
    <property type="entry name" value="TRAF domain-like"/>
    <property type="match status" value="1"/>
</dbReference>
<keyword evidence="2" id="KW-0675">Receptor</keyword>
<proteinExistence type="predicted"/>
<accession>A0A2R5L4R4</accession>
<dbReference type="EMBL" id="GGLE01000339">
    <property type="protein sequence ID" value="MBY04465.1"/>
    <property type="molecule type" value="Transcribed_RNA"/>
</dbReference>
<feature type="compositionally biased region" description="Basic and acidic residues" evidence="1">
    <location>
        <begin position="203"/>
        <end position="223"/>
    </location>
</feature>
<name>A0A2R5L4R4_9ACAR</name>
<sequence length="373" mass="42003">MPKVVWLRGLPGGPHRIELTDEISHRNVCTQCEMFSVPMYNDEKKHIFCDACVQAASKDGHIFCKMENRKVLLDDLFESHEAVIAFRSMKLYCPNKKTGCKDMCTIHSIKEHYMNCVYTTILCMVCKSQVNGVDYDAHLRKCAPPYVQCERCLRGMKQEELQSHTCKTNSQRSTGVSSERDLYNHRSVSASQQHDAQAVTVEADSRVRDTTSRKQMTVDHHSQDTGANLGSAKNSEGDRGPQETRQCVLCKKRVKLLNWEKHKQHCEAILELCDICHKYFARNCIQEHKLACREVHASSPISALVPPENNNARPSPKEDIAITVPPSSSNKPPPPEASDGTMDSGQYTMTSCRSCTLCIGWFTCCTSTNTSHL</sequence>
<organism evidence="2">
    <name type="scientific">Ornithodoros turicata</name>
    <dbReference type="NCBI Taxonomy" id="34597"/>
    <lineage>
        <taxon>Eukaryota</taxon>
        <taxon>Metazoa</taxon>
        <taxon>Ecdysozoa</taxon>
        <taxon>Arthropoda</taxon>
        <taxon>Chelicerata</taxon>
        <taxon>Arachnida</taxon>
        <taxon>Acari</taxon>
        <taxon>Parasitiformes</taxon>
        <taxon>Ixodida</taxon>
        <taxon>Ixodoidea</taxon>
        <taxon>Argasidae</taxon>
        <taxon>Ornithodorinae</taxon>
        <taxon>Ornithodoros</taxon>
    </lineage>
</organism>
<feature type="region of interest" description="Disordered" evidence="1">
    <location>
        <begin position="302"/>
        <end position="343"/>
    </location>
</feature>